<evidence type="ECO:0000313" key="3">
    <source>
        <dbReference type="EMBL" id="WFR78435.1"/>
    </source>
</evidence>
<keyword evidence="1" id="KW-0732">Signal</keyword>
<dbReference type="Proteomes" id="UP001219584">
    <property type="component" value="Chromosome"/>
</dbReference>
<evidence type="ECO:0000259" key="2">
    <source>
        <dbReference type="Pfam" id="PF00144"/>
    </source>
</evidence>
<accession>A0ABY8I0M8</accession>
<organism evidence="3 4">
    <name type="scientific">Janthinobacterium rivuli</name>
    <dbReference type="NCBI Taxonomy" id="2751478"/>
    <lineage>
        <taxon>Bacteria</taxon>
        <taxon>Pseudomonadati</taxon>
        <taxon>Pseudomonadota</taxon>
        <taxon>Betaproteobacteria</taxon>
        <taxon>Burkholderiales</taxon>
        <taxon>Oxalobacteraceae</taxon>
        <taxon>Janthinobacterium</taxon>
    </lineage>
</organism>
<dbReference type="InterPro" id="IPR050491">
    <property type="entry name" value="AmpC-like"/>
</dbReference>
<dbReference type="RefSeq" id="WP_200880273.1">
    <property type="nucleotide sequence ID" value="NZ_CP121464.1"/>
</dbReference>
<dbReference type="InterPro" id="IPR012338">
    <property type="entry name" value="Beta-lactam/transpept-like"/>
</dbReference>
<feature type="signal peptide" evidence="1">
    <location>
        <begin position="1"/>
        <end position="25"/>
    </location>
</feature>
<feature type="chain" id="PRO_5045072418" evidence="1">
    <location>
        <begin position="26"/>
        <end position="402"/>
    </location>
</feature>
<dbReference type="EC" id="3.1.1.103" evidence="3"/>
<dbReference type="EMBL" id="CP121464">
    <property type="protein sequence ID" value="WFR78435.1"/>
    <property type="molecule type" value="Genomic_DNA"/>
</dbReference>
<gene>
    <name evidence="3" type="ORF">P9875_22430</name>
</gene>
<keyword evidence="4" id="KW-1185">Reference proteome</keyword>
<proteinExistence type="predicted"/>
<name>A0ABY8I0M8_9BURK</name>
<evidence type="ECO:0000256" key="1">
    <source>
        <dbReference type="SAM" id="SignalP"/>
    </source>
</evidence>
<reference evidence="3 4" key="1">
    <citation type="submission" date="2023-04" db="EMBL/GenBank/DDBJ databases">
        <title>Nanopore sequencing of Janthinobacterium from water.</title>
        <authorList>
            <person name="Ciuchcinski K."/>
            <person name="Rokowska A."/>
            <person name="Dziewit L."/>
        </authorList>
    </citation>
    <scope>NUCLEOTIDE SEQUENCE [LARGE SCALE GENOMIC DNA]</scope>
    <source>
        <strain evidence="3 4">DEMB2</strain>
    </source>
</reference>
<dbReference type="SUPFAM" id="SSF56601">
    <property type="entry name" value="beta-lactamase/transpeptidase-like"/>
    <property type="match status" value="1"/>
</dbReference>
<dbReference type="PANTHER" id="PTHR46825:SF8">
    <property type="entry name" value="BETA-LACTAMASE-RELATED"/>
    <property type="match status" value="1"/>
</dbReference>
<evidence type="ECO:0000313" key="4">
    <source>
        <dbReference type="Proteomes" id="UP001219584"/>
    </source>
</evidence>
<sequence length="402" mass="43516">MTSLQTACRRYAGRACLLGMLAALTACGTLSRMEIDSDKASGERYAISGDLRKEVDALAQPLVDKGATPGVVVGVLLPDGSVQCFGYGTTEHAVSGHRPDGDTLFAVGSISKGFLSATTAVLVQQGVFAWDDKLEQLLPPGTPLSASARKITLLQLVTHTSGLPRQPFTPQTLLYFVKYLFTGESFYRHFDRDYLLAYLADFDAPATAAPNYSNIGYGLLGHVLELRTGKKMDALVSETILQPLALGSTGYHPQGLPGFAARAHGHVGDQPKFMRRGSEAPDWEFTDVLTGSAALYSTANDLLRYARANIRGSEDPVLDRALNDTLSVRVNRPVEAAALAWLVDDIDGNKITYQVGFVAGYSSYIGLDVKNRTGVVVLQNSFNWTNSIGHRLLLRISRRKSI</sequence>
<feature type="domain" description="Beta-lactamase-related" evidence="2">
    <location>
        <begin position="55"/>
        <end position="384"/>
    </location>
</feature>
<dbReference type="InterPro" id="IPR001466">
    <property type="entry name" value="Beta-lactam-related"/>
</dbReference>
<dbReference type="Pfam" id="PF00144">
    <property type="entry name" value="Beta-lactamase"/>
    <property type="match status" value="1"/>
</dbReference>
<dbReference type="PANTHER" id="PTHR46825">
    <property type="entry name" value="D-ALANYL-D-ALANINE-CARBOXYPEPTIDASE/ENDOPEPTIDASE AMPH"/>
    <property type="match status" value="1"/>
</dbReference>
<keyword evidence="3" id="KW-0378">Hydrolase</keyword>
<protein>
    <submittedName>
        <fullName evidence="3">Serine hydrolase</fullName>
        <ecNumber evidence="3">3.1.1.103</ecNumber>
    </submittedName>
</protein>
<dbReference type="GO" id="GO:0016787">
    <property type="term" value="F:hydrolase activity"/>
    <property type="evidence" value="ECO:0007669"/>
    <property type="project" value="UniProtKB-KW"/>
</dbReference>
<dbReference type="Gene3D" id="3.40.710.10">
    <property type="entry name" value="DD-peptidase/beta-lactamase superfamily"/>
    <property type="match status" value="1"/>
</dbReference>